<evidence type="ECO:0000313" key="2">
    <source>
        <dbReference type="Proteomes" id="UP000299084"/>
    </source>
</evidence>
<dbReference type="EMBL" id="JWIN03000005">
    <property type="protein sequence ID" value="KAB1278997.1"/>
    <property type="molecule type" value="Genomic_DNA"/>
</dbReference>
<comment type="caution">
    <text evidence="1">The sequence shown here is derived from an EMBL/GenBank/DDBJ whole genome shotgun (WGS) entry which is preliminary data.</text>
</comment>
<evidence type="ECO:0000313" key="1">
    <source>
        <dbReference type="EMBL" id="KAB1278997.1"/>
    </source>
</evidence>
<keyword evidence="2" id="KW-1185">Reference proteome</keyword>
<protein>
    <submittedName>
        <fullName evidence="1">Uncharacterized protein</fullName>
    </submittedName>
</protein>
<organism evidence="1 2">
    <name type="scientific">Camelus dromedarius</name>
    <name type="common">Dromedary</name>
    <name type="synonym">Arabian camel</name>
    <dbReference type="NCBI Taxonomy" id="9838"/>
    <lineage>
        <taxon>Eukaryota</taxon>
        <taxon>Metazoa</taxon>
        <taxon>Chordata</taxon>
        <taxon>Craniata</taxon>
        <taxon>Vertebrata</taxon>
        <taxon>Euteleostomi</taxon>
        <taxon>Mammalia</taxon>
        <taxon>Eutheria</taxon>
        <taxon>Laurasiatheria</taxon>
        <taxon>Artiodactyla</taxon>
        <taxon>Tylopoda</taxon>
        <taxon>Camelidae</taxon>
        <taxon>Camelus</taxon>
    </lineage>
</organism>
<dbReference type="Proteomes" id="UP000299084">
    <property type="component" value="Unassembled WGS sequence"/>
</dbReference>
<accession>A0A5N4E6K3</accession>
<name>A0A5N4E6K3_CAMDR</name>
<proteinExistence type="predicted"/>
<dbReference type="AlphaFoldDB" id="A0A5N4E6K3"/>
<reference evidence="1 2" key="1">
    <citation type="journal article" date="2019" name="Mol. Ecol. Resour.">
        <title>Improving Illumina assemblies with Hi-C and long reads: an example with the North African dromedary.</title>
        <authorList>
            <person name="Elbers J.P."/>
            <person name="Rogers M.F."/>
            <person name="Perelman P.L."/>
            <person name="Proskuryakova A.A."/>
            <person name="Serdyukova N.A."/>
            <person name="Johnson W.E."/>
            <person name="Horin P."/>
            <person name="Corander J."/>
            <person name="Murphy D."/>
            <person name="Burger P.A."/>
        </authorList>
    </citation>
    <scope>NUCLEOTIDE SEQUENCE [LARGE SCALE GENOMIC DNA]</scope>
    <source>
        <strain evidence="1">Drom800</strain>
        <tissue evidence="1">Blood</tissue>
    </source>
</reference>
<sequence>MRPADTRHPGALKHCPATRRFVMKAPAFTDNSRIYGQGGHCHT</sequence>
<gene>
    <name evidence="1" type="ORF">Cadr_000006693</name>
</gene>